<evidence type="ECO:0000256" key="2">
    <source>
        <dbReference type="PROSITE-ProRule" id="PRU00703"/>
    </source>
</evidence>
<dbReference type="Gene3D" id="3.30.70.120">
    <property type="match status" value="1"/>
</dbReference>
<proteinExistence type="predicted"/>
<gene>
    <name evidence="4" type="ORF">A2008_05095</name>
</gene>
<dbReference type="STRING" id="1817813.A2008_05095"/>
<feature type="domain" description="CBS" evidence="3">
    <location>
        <begin position="129"/>
        <end position="186"/>
    </location>
</feature>
<dbReference type="InterPro" id="IPR046342">
    <property type="entry name" value="CBS_dom_sf"/>
</dbReference>
<dbReference type="Gene3D" id="3.10.580.10">
    <property type="entry name" value="CBS-domain"/>
    <property type="match status" value="2"/>
</dbReference>
<dbReference type="EMBL" id="MGFH01000188">
    <property type="protein sequence ID" value="OGM03094.1"/>
    <property type="molecule type" value="Genomic_DNA"/>
</dbReference>
<organism evidence="4 5">
    <name type="scientific">Candidatus Wallbacteria bacterium GWC2_49_35</name>
    <dbReference type="NCBI Taxonomy" id="1817813"/>
    <lineage>
        <taxon>Bacteria</taxon>
        <taxon>Candidatus Walliibacteriota</taxon>
    </lineage>
</organism>
<name>A0A1F7WJT9_9BACT</name>
<dbReference type="InterPro" id="IPR000644">
    <property type="entry name" value="CBS_dom"/>
</dbReference>
<dbReference type="SUPFAM" id="SSF54631">
    <property type="entry name" value="CBS-domain pair"/>
    <property type="match status" value="2"/>
</dbReference>
<feature type="domain" description="CBS" evidence="3">
    <location>
        <begin position="398"/>
        <end position="451"/>
    </location>
</feature>
<dbReference type="Pfam" id="PF02641">
    <property type="entry name" value="DUF190"/>
    <property type="match status" value="1"/>
</dbReference>
<evidence type="ECO:0000259" key="3">
    <source>
        <dbReference type="PROSITE" id="PS51371"/>
    </source>
</evidence>
<dbReference type="SMART" id="SM00116">
    <property type="entry name" value="CBS"/>
    <property type="match status" value="3"/>
</dbReference>
<evidence type="ECO:0000256" key="1">
    <source>
        <dbReference type="ARBA" id="ARBA00023122"/>
    </source>
</evidence>
<dbReference type="Proteomes" id="UP000178735">
    <property type="component" value="Unassembled WGS sequence"/>
</dbReference>
<dbReference type="PANTHER" id="PTHR43080:SF2">
    <property type="entry name" value="CBS DOMAIN-CONTAINING PROTEIN"/>
    <property type="match status" value="1"/>
</dbReference>
<protein>
    <recommendedName>
        <fullName evidence="3">CBS domain-containing protein</fullName>
    </recommendedName>
</protein>
<evidence type="ECO:0000313" key="5">
    <source>
        <dbReference type="Proteomes" id="UP000178735"/>
    </source>
</evidence>
<dbReference type="Pfam" id="PF00571">
    <property type="entry name" value="CBS"/>
    <property type="match status" value="3"/>
</dbReference>
<dbReference type="PROSITE" id="PS51371">
    <property type="entry name" value="CBS"/>
    <property type="match status" value="3"/>
</dbReference>
<accession>A0A1F7WJT9</accession>
<reference evidence="4 5" key="1">
    <citation type="journal article" date="2016" name="Nat. Commun.">
        <title>Thousands of microbial genomes shed light on interconnected biogeochemical processes in an aquifer system.</title>
        <authorList>
            <person name="Anantharaman K."/>
            <person name="Brown C.T."/>
            <person name="Hug L.A."/>
            <person name="Sharon I."/>
            <person name="Castelle C.J."/>
            <person name="Probst A.J."/>
            <person name="Thomas B.C."/>
            <person name="Singh A."/>
            <person name="Wilkins M.J."/>
            <person name="Karaoz U."/>
            <person name="Brodie E.L."/>
            <person name="Williams K.H."/>
            <person name="Hubbard S.S."/>
            <person name="Banfield J.F."/>
        </authorList>
    </citation>
    <scope>NUCLEOTIDE SEQUENCE [LARGE SCALE GENOMIC DNA]</scope>
</reference>
<keyword evidence="1 2" id="KW-0129">CBS domain</keyword>
<sequence length="451" mass="51425">MTHHAEAEIHSMLKLFVKEDQTIDNDRIFESILKFLKREDINLSVYLQRINASIDENLSVTTDAIEVLSYGSYIVITAVGEGRDIEKISKWLADNCGDGIMTVEKPEIIFLNKTRKLMALKKLTAEKIMTANVFHIFENTRLSEIIKLIYDKKIRFLPVLNQKTKEVKGIITEGDLIKNSLIPIKTRFWGMRNLKTGEFNELIDNIRQYDHIIAYDIMKSGEIFSVAPGAKITDIILKMNKNRLKRILVIDDERKFTGIISRLDIFRALSSKALPEGISTEENGGDISPKDDIVERAEADHLAAGIKKFIDYKFEPVTLKTKIVKIIEIIDPGEFTFIPVVDENKIFKGVITDSQLFSFKTAAAPGKNIFRKIFNMFIKETEFVNLEVDMSLTAEDIMKPVENNYLSEDSPLGDALNKMIGENLKMIAVTNEILEFKGVISRRNIIRNLIN</sequence>
<feature type="domain" description="CBS" evidence="3">
    <location>
        <begin position="218"/>
        <end position="276"/>
    </location>
</feature>
<dbReference type="InterPro" id="IPR003793">
    <property type="entry name" value="UPF0166"/>
</dbReference>
<dbReference type="CDD" id="cd02205">
    <property type="entry name" value="CBS_pair_SF"/>
    <property type="match status" value="2"/>
</dbReference>
<dbReference type="InterPro" id="IPR015867">
    <property type="entry name" value="N-reg_PII/ATP_PRibTrfase_C"/>
</dbReference>
<dbReference type="AlphaFoldDB" id="A0A1F7WJT9"/>
<dbReference type="PANTHER" id="PTHR43080">
    <property type="entry name" value="CBS DOMAIN-CONTAINING PROTEIN CBSX3, MITOCHONDRIAL"/>
    <property type="match status" value="1"/>
</dbReference>
<comment type="caution">
    <text evidence="4">The sequence shown here is derived from an EMBL/GenBank/DDBJ whole genome shotgun (WGS) entry which is preliminary data.</text>
</comment>
<dbReference type="InterPro" id="IPR051257">
    <property type="entry name" value="Diverse_CBS-Domain"/>
</dbReference>
<evidence type="ECO:0000313" key="4">
    <source>
        <dbReference type="EMBL" id="OGM03094.1"/>
    </source>
</evidence>